<proteinExistence type="predicted"/>
<evidence type="ECO:0000313" key="1">
    <source>
        <dbReference type="EMBL" id="MDF0590790.1"/>
    </source>
</evidence>
<sequence length="113" mass="12545">MKKYRAVIHLTEMERANLALNNVANLLNDLGEEETEVEVVANSEGVRALSKAGPFVERIGELARRGTRFVVCARSLAALGMKEEEFVEEVEVVPTGTGELVKRETEGWAYVRP</sequence>
<dbReference type="Proteomes" id="UP001220010">
    <property type="component" value="Unassembled WGS sequence"/>
</dbReference>
<dbReference type="RefSeq" id="WP_316966534.1">
    <property type="nucleotide sequence ID" value="NZ_JARFPK010000019.1"/>
</dbReference>
<accession>A0ABT5X7W8</accession>
<comment type="caution">
    <text evidence="1">The sequence shown here is derived from an EMBL/GenBank/DDBJ whole genome shotgun (WGS) entry which is preliminary data.</text>
</comment>
<dbReference type="Gene3D" id="3.40.1260.10">
    <property type="entry name" value="DsrEFH-like"/>
    <property type="match status" value="1"/>
</dbReference>
<dbReference type="EMBL" id="JARFPK010000019">
    <property type="protein sequence ID" value="MDF0590790.1"/>
    <property type="molecule type" value="Genomic_DNA"/>
</dbReference>
<name>A0ABT5X7W8_9EURY</name>
<keyword evidence="2" id="KW-1185">Reference proteome</keyword>
<organism evidence="1 2">
    <name type="scientific">Candidatus Methanocrinis natronophilus</name>
    <dbReference type="NCBI Taxonomy" id="3033396"/>
    <lineage>
        <taxon>Archaea</taxon>
        <taxon>Methanobacteriati</taxon>
        <taxon>Methanobacteriota</taxon>
        <taxon>Stenosarchaea group</taxon>
        <taxon>Methanomicrobia</taxon>
        <taxon>Methanotrichales</taxon>
        <taxon>Methanotrichaceae</taxon>
        <taxon>Methanocrinis</taxon>
    </lineage>
</organism>
<dbReference type="InterPro" id="IPR003787">
    <property type="entry name" value="Sulphur_relay_DsrE/F-like"/>
</dbReference>
<dbReference type="PANTHER" id="PTHR37691">
    <property type="entry name" value="BLR3518 PROTEIN"/>
    <property type="match status" value="1"/>
</dbReference>
<dbReference type="InterPro" id="IPR027396">
    <property type="entry name" value="DsrEFH-like"/>
</dbReference>
<dbReference type="SUPFAM" id="SSF75169">
    <property type="entry name" value="DsrEFH-like"/>
    <property type="match status" value="1"/>
</dbReference>
<evidence type="ECO:0000313" key="2">
    <source>
        <dbReference type="Proteomes" id="UP001220010"/>
    </source>
</evidence>
<gene>
    <name evidence="1" type="ORF">P0O15_06350</name>
</gene>
<reference evidence="1 2" key="1">
    <citation type="submission" date="2023-03" db="EMBL/GenBank/DDBJ databases">
        <title>WGS of Methanotrichaceae archaeon Mx.</title>
        <authorList>
            <person name="Sorokin D.Y."/>
            <person name="Merkel A.Y."/>
        </authorList>
    </citation>
    <scope>NUCLEOTIDE SEQUENCE [LARGE SCALE GENOMIC DNA]</scope>
    <source>
        <strain evidence="1 2">Mx</strain>
    </source>
</reference>
<dbReference type="PANTHER" id="PTHR37691:SF1">
    <property type="entry name" value="BLR3518 PROTEIN"/>
    <property type="match status" value="1"/>
</dbReference>
<protein>
    <submittedName>
        <fullName evidence="1">DsrE family protein</fullName>
    </submittedName>
</protein>
<dbReference type="Pfam" id="PF02635">
    <property type="entry name" value="DsrE"/>
    <property type="match status" value="1"/>
</dbReference>